<evidence type="ECO:0000256" key="9">
    <source>
        <dbReference type="ARBA" id="ARBA00037847"/>
    </source>
</evidence>
<evidence type="ECO:0000256" key="3">
    <source>
        <dbReference type="ARBA" id="ARBA00022676"/>
    </source>
</evidence>
<gene>
    <name evidence="11" type="ORF">LAZ67_2001983</name>
</gene>
<comment type="similarity">
    <text evidence="2">Belongs to the glycosyltransferase 31 family.</text>
</comment>
<keyword evidence="5" id="KW-0812">Transmembrane</keyword>
<dbReference type="EMBL" id="CP092864">
    <property type="protein sequence ID" value="UYV62800.1"/>
    <property type="molecule type" value="Genomic_DNA"/>
</dbReference>
<keyword evidence="8" id="KW-0472">Membrane</keyword>
<evidence type="ECO:0000313" key="12">
    <source>
        <dbReference type="Proteomes" id="UP001235939"/>
    </source>
</evidence>
<evidence type="ECO:0000256" key="4">
    <source>
        <dbReference type="ARBA" id="ARBA00022679"/>
    </source>
</evidence>
<evidence type="ECO:0000256" key="6">
    <source>
        <dbReference type="ARBA" id="ARBA00022968"/>
    </source>
</evidence>
<organism evidence="11 12">
    <name type="scientific">Cordylochernes scorpioides</name>
    <dbReference type="NCBI Taxonomy" id="51811"/>
    <lineage>
        <taxon>Eukaryota</taxon>
        <taxon>Metazoa</taxon>
        <taxon>Ecdysozoa</taxon>
        <taxon>Arthropoda</taxon>
        <taxon>Chelicerata</taxon>
        <taxon>Arachnida</taxon>
        <taxon>Pseudoscorpiones</taxon>
        <taxon>Cheliferoidea</taxon>
        <taxon>Chernetidae</taxon>
        <taxon>Cordylochernes</taxon>
    </lineage>
</organism>
<evidence type="ECO:0000256" key="2">
    <source>
        <dbReference type="ARBA" id="ARBA00008661"/>
    </source>
</evidence>
<keyword evidence="12" id="KW-1185">Reference proteome</keyword>
<keyword evidence="6" id="KW-0735">Signal-anchor</keyword>
<dbReference type="Gene3D" id="3.90.550.50">
    <property type="match status" value="1"/>
</dbReference>
<comment type="subcellular location">
    <subcellularLocation>
        <location evidence="9">Endomembrane system</location>
        <topology evidence="9">Single-pass membrane protein</topology>
    </subcellularLocation>
    <subcellularLocation>
        <location evidence="1">Membrane</location>
        <topology evidence="1">Single-pass type II membrane protein</topology>
    </subcellularLocation>
</comment>
<feature type="domain" description="Fringe-like glycosyltransferase" evidence="10">
    <location>
        <begin position="18"/>
        <end position="218"/>
    </location>
</feature>
<sequence>MAQQYFSIDPSHETKAPLDTSEVVFGVKTCKKFHQERTIFTLCYLLLQLKQACVRPVPVLRTTWATAQAGLRLLFYSDAEDTDVSTVVLPVEHVDRGFCSKTMGILRHALTSQRTPAKWLVIADDDTLLSVNRLLQFLPCQDPTRPLALGQRYGYLAALDHGYNYPTGGAGMILSWPAVQALAAGCHCPEPDSPDDMVLGHCLRHLGIPLLHVPLMHQVGCSGTTD</sequence>
<dbReference type="Proteomes" id="UP001235939">
    <property type="component" value="Chromosome 02"/>
</dbReference>
<keyword evidence="3" id="KW-0328">Glycosyltransferase</keyword>
<keyword evidence="4" id="KW-0808">Transferase</keyword>
<proteinExistence type="inferred from homology"/>
<accession>A0ABY6K2M2</accession>
<dbReference type="Pfam" id="PF02434">
    <property type="entry name" value="Fringe"/>
    <property type="match status" value="1"/>
</dbReference>
<dbReference type="InterPro" id="IPR003378">
    <property type="entry name" value="Fringe-like_glycosylTrfase"/>
</dbReference>
<evidence type="ECO:0000259" key="10">
    <source>
        <dbReference type="Pfam" id="PF02434"/>
    </source>
</evidence>
<evidence type="ECO:0000313" key="11">
    <source>
        <dbReference type="EMBL" id="UYV62800.1"/>
    </source>
</evidence>
<keyword evidence="7" id="KW-1133">Transmembrane helix</keyword>
<evidence type="ECO:0000256" key="1">
    <source>
        <dbReference type="ARBA" id="ARBA00004606"/>
    </source>
</evidence>
<name>A0ABY6K2M2_9ARAC</name>
<evidence type="ECO:0000256" key="8">
    <source>
        <dbReference type="ARBA" id="ARBA00023136"/>
    </source>
</evidence>
<reference evidence="11 12" key="1">
    <citation type="submission" date="2022-01" db="EMBL/GenBank/DDBJ databases">
        <title>A chromosomal length assembly of Cordylochernes scorpioides.</title>
        <authorList>
            <person name="Zeh D."/>
            <person name="Zeh J."/>
        </authorList>
    </citation>
    <scope>NUCLEOTIDE SEQUENCE [LARGE SCALE GENOMIC DNA]</scope>
    <source>
        <strain evidence="11">IN4F17</strain>
        <tissue evidence="11">Whole Body</tissue>
    </source>
</reference>
<dbReference type="PANTHER" id="PTHR10811">
    <property type="entry name" value="FRINGE-RELATED"/>
    <property type="match status" value="1"/>
</dbReference>
<evidence type="ECO:0000256" key="7">
    <source>
        <dbReference type="ARBA" id="ARBA00022989"/>
    </source>
</evidence>
<evidence type="ECO:0000256" key="5">
    <source>
        <dbReference type="ARBA" id="ARBA00022692"/>
    </source>
</evidence>
<protein>
    <submittedName>
        <fullName evidence="11">B3GALTL</fullName>
    </submittedName>
</protein>